<dbReference type="GO" id="GO:0005886">
    <property type="term" value="C:plasma membrane"/>
    <property type="evidence" value="ECO:0007669"/>
    <property type="project" value="UniProtKB-SubCell"/>
</dbReference>
<keyword evidence="4" id="KW-0410">Iron transport</keyword>
<evidence type="ECO:0000256" key="3">
    <source>
        <dbReference type="ARBA" id="ARBA00022475"/>
    </source>
</evidence>
<dbReference type="SMART" id="SM00382">
    <property type="entry name" value="AAA"/>
    <property type="match status" value="1"/>
</dbReference>
<dbReference type="Pfam" id="PF13304">
    <property type="entry name" value="AAA_21"/>
    <property type="match status" value="1"/>
</dbReference>
<keyword evidence="6" id="KW-0406">Ion transport</keyword>
<gene>
    <name evidence="9" type="ORF">AUR04nite_18640</name>
</gene>
<evidence type="ECO:0000259" key="8">
    <source>
        <dbReference type="SMART" id="SM00382"/>
    </source>
</evidence>
<keyword evidence="7" id="KW-0472">Membrane</keyword>
<comment type="subcellular location">
    <subcellularLocation>
        <location evidence="1">Cell membrane</location>
        <topology evidence="1">Peripheral membrane protein</topology>
    </subcellularLocation>
</comment>
<feature type="domain" description="AAA+ ATPase" evidence="8">
    <location>
        <begin position="43"/>
        <end position="207"/>
    </location>
</feature>
<dbReference type="GO" id="GO:0005524">
    <property type="term" value="F:ATP binding"/>
    <property type="evidence" value="ECO:0007669"/>
    <property type="project" value="UniProtKB-KW"/>
</dbReference>
<evidence type="ECO:0000313" key="9">
    <source>
        <dbReference type="EMBL" id="GED06332.1"/>
    </source>
</evidence>
<dbReference type="Proteomes" id="UP000316612">
    <property type="component" value="Unassembled WGS sequence"/>
</dbReference>
<organism evidence="9 10">
    <name type="scientific">Glutamicibacter uratoxydans</name>
    <name type="common">Arthrobacter uratoxydans</name>
    <dbReference type="NCBI Taxonomy" id="43667"/>
    <lineage>
        <taxon>Bacteria</taxon>
        <taxon>Bacillati</taxon>
        <taxon>Actinomycetota</taxon>
        <taxon>Actinomycetes</taxon>
        <taxon>Micrococcales</taxon>
        <taxon>Micrococcaceae</taxon>
        <taxon>Glutamicibacter</taxon>
    </lineage>
</organism>
<keyword evidence="10" id="KW-1185">Reference proteome</keyword>
<dbReference type="GO" id="GO:0006302">
    <property type="term" value="P:double-strand break repair"/>
    <property type="evidence" value="ECO:0007669"/>
    <property type="project" value="InterPro"/>
</dbReference>
<evidence type="ECO:0000256" key="1">
    <source>
        <dbReference type="ARBA" id="ARBA00004202"/>
    </source>
</evidence>
<keyword evidence="9" id="KW-0547">Nucleotide-binding</keyword>
<proteinExistence type="predicted"/>
<dbReference type="Pfam" id="PF13476">
    <property type="entry name" value="AAA_23"/>
    <property type="match status" value="1"/>
</dbReference>
<dbReference type="InterPro" id="IPR003593">
    <property type="entry name" value="AAA+_ATPase"/>
</dbReference>
<evidence type="ECO:0000256" key="6">
    <source>
        <dbReference type="ARBA" id="ARBA00023065"/>
    </source>
</evidence>
<dbReference type="AlphaFoldDB" id="A0A4Y4DLX4"/>
<dbReference type="PANTHER" id="PTHR42771:SF2">
    <property type="entry name" value="IRON(3+)-HYDROXAMATE IMPORT ATP-BINDING PROTEIN FHUC"/>
    <property type="match status" value="1"/>
</dbReference>
<dbReference type="InterPro" id="IPR038729">
    <property type="entry name" value="Rad50/SbcC_AAA"/>
</dbReference>
<sequence>MAVAELFLPLRRIEPMGAAELDAGRWPYYLPPVRQLLYEGLDLGEATVIVGENGSGKSTLVEAIAMAYGMNPEGGSTGAMHRTQESESSLHEHFKLLKGAAAPRKGFFLRAETMHSFYTYLDESRFETKLHERSHGESFLDLVEERIRYIKGLWIFDEPESALSLSGCVKLLGLIERLREQGSQIILSTHSPVLAAMRDAQIYEVGGWGMRQRPYDQLELVNNWRDCLDDPRGFISRYAG</sequence>
<dbReference type="PANTHER" id="PTHR42771">
    <property type="entry name" value="IRON(3+)-HYDROXAMATE IMPORT ATP-BINDING PROTEIN FHUC"/>
    <property type="match status" value="1"/>
</dbReference>
<protein>
    <submittedName>
        <fullName evidence="9">ABC transporter, ATP-binding protein</fullName>
    </submittedName>
</protein>
<dbReference type="GO" id="GO:0006826">
    <property type="term" value="P:iron ion transport"/>
    <property type="evidence" value="ECO:0007669"/>
    <property type="project" value="UniProtKB-KW"/>
</dbReference>
<evidence type="ECO:0000256" key="5">
    <source>
        <dbReference type="ARBA" id="ARBA00023004"/>
    </source>
</evidence>
<evidence type="ECO:0000256" key="7">
    <source>
        <dbReference type="ARBA" id="ARBA00023136"/>
    </source>
</evidence>
<dbReference type="EMBL" id="BJNY01000009">
    <property type="protein sequence ID" value="GED06332.1"/>
    <property type="molecule type" value="Genomic_DNA"/>
</dbReference>
<dbReference type="GO" id="GO:0016887">
    <property type="term" value="F:ATP hydrolysis activity"/>
    <property type="evidence" value="ECO:0007669"/>
    <property type="project" value="InterPro"/>
</dbReference>
<dbReference type="InterPro" id="IPR027417">
    <property type="entry name" value="P-loop_NTPase"/>
</dbReference>
<dbReference type="InterPro" id="IPR003959">
    <property type="entry name" value="ATPase_AAA_core"/>
</dbReference>
<accession>A0A4Y4DLX4</accession>
<evidence type="ECO:0000256" key="2">
    <source>
        <dbReference type="ARBA" id="ARBA00022448"/>
    </source>
</evidence>
<comment type="caution">
    <text evidence="9">The sequence shown here is derived from an EMBL/GenBank/DDBJ whole genome shotgun (WGS) entry which is preliminary data.</text>
</comment>
<keyword evidence="9" id="KW-0067">ATP-binding</keyword>
<keyword evidence="3" id="KW-1003">Cell membrane</keyword>
<dbReference type="OrthoDB" id="9784297at2"/>
<evidence type="ECO:0000256" key="4">
    <source>
        <dbReference type="ARBA" id="ARBA00022496"/>
    </source>
</evidence>
<dbReference type="InterPro" id="IPR051535">
    <property type="entry name" value="Siderophore_ABC-ATPase"/>
</dbReference>
<dbReference type="Gene3D" id="3.40.50.300">
    <property type="entry name" value="P-loop containing nucleotide triphosphate hydrolases"/>
    <property type="match status" value="2"/>
</dbReference>
<dbReference type="SUPFAM" id="SSF52540">
    <property type="entry name" value="P-loop containing nucleoside triphosphate hydrolases"/>
    <property type="match status" value="1"/>
</dbReference>
<keyword evidence="5" id="KW-0408">Iron</keyword>
<name>A0A4Y4DLX4_GLUUR</name>
<keyword evidence="2" id="KW-0813">Transport</keyword>
<reference evidence="9 10" key="1">
    <citation type="submission" date="2019-06" db="EMBL/GenBank/DDBJ databases">
        <title>Whole genome shotgun sequence of Glutamicibacter uratoxydans NBRC 15515.</title>
        <authorList>
            <person name="Hosoyama A."/>
            <person name="Uohara A."/>
            <person name="Ohji S."/>
            <person name="Ichikawa N."/>
        </authorList>
    </citation>
    <scope>NUCLEOTIDE SEQUENCE [LARGE SCALE GENOMIC DNA]</scope>
    <source>
        <strain evidence="9 10">NBRC 15515</strain>
    </source>
</reference>
<evidence type="ECO:0000313" key="10">
    <source>
        <dbReference type="Proteomes" id="UP000316612"/>
    </source>
</evidence>